<evidence type="ECO:0000259" key="1">
    <source>
        <dbReference type="Pfam" id="PF09834"/>
    </source>
</evidence>
<proteinExistence type="predicted"/>
<organism evidence="2 3">
    <name type="scientific">Neiella holothuriorum</name>
    <dbReference type="NCBI Taxonomy" id="2870530"/>
    <lineage>
        <taxon>Bacteria</taxon>
        <taxon>Pseudomonadati</taxon>
        <taxon>Pseudomonadota</taxon>
        <taxon>Gammaproteobacteria</taxon>
        <taxon>Alteromonadales</taxon>
        <taxon>Echinimonadaceae</taxon>
        <taxon>Neiella</taxon>
    </lineage>
</organism>
<evidence type="ECO:0000313" key="3">
    <source>
        <dbReference type="Proteomes" id="UP001166251"/>
    </source>
</evidence>
<comment type="caution">
    <text evidence="2">The sequence shown here is derived from an EMBL/GenBank/DDBJ whole genome shotgun (WGS) entry which is preliminary data.</text>
</comment>
<dbReference type="EMBL" id="JAHZSS010000004">
    <property type="protein sequence ID" value="MBW8190532.1"/>
    <property type="molecule type" value="Genomic_DNA"/>
</dbReference>
<gene>
    <name evidence="2" type="ORF">K0504_05735</name>
</gene>
<dbReference type="Pfam" id="PF09834">
    <property type="entry name" value="DUF2061"/>
    <property type="match status" value="1"/>
</dbReference>
<sequence>MKTTVKTITFAITHFTVAFTVAYLLTGSWVIGGAIALVEPAINTVAYVIHEKLWESPKNSWFQHEHSMSH</sequence>
<keyword evidence="3" id="KW-1185">Reference proteome</keyword>
<reference evidence="2" key="1">
    <citation type="submission" date="2021-07" db="EMBL/GenBank/DDBJ databases">
        <title>Neiella marina sp. nov., isolated from the intestinal content of sea cucumber Apostichopus japonicus.</title>
        <authorList>
            <person name="Bai X."/>
        </authorList>
    </citation>
    <scope>NUCLEOTIDE SEQUENCE</scope>
    <source>
        <strain evidence="2">126</strain>
    </source>
</reference>
<dbReference type="InterPro" id="IPR018638">
    <property type="entry name" value="DUF2061_membrane"/>
</dbReference>
<protein>
    <submittedName>
        <fullName evidence="2">DUF2061 domain-containing protein</fullName>
    </submittedName>
</protein>
<dbReference type="RefSeq" id="WP_220103216.1">
    <property type="nucleotide sequence ID" value="NZ_JAHZSS010000004.1"/>
</dbReference>
<evidence type="ECO:0000313" key="2">
    <source>
        <dbReference type="EMBL" id="MBW8190532.1"/>
    </source>
</evidence>
<accession>A0ABS7EDW9</accession>
<dbReference type="Proteomes" id="UP001166251">
    <property type="component" value="Unassembled WGS sequence"/>
</dbReference>
<feature type="domain" description="DUF2061" evidence="1">
    <location>
        <begin position="5"/>
        <end position="55"/>
    </location>
</feature>
<name>A0ABS7EDW9_9GAMM</name>